<organism evidence="4 5">
    <name type="scientific">Geotoga petraea</name>
    <dbReference type="NCBI Taxonomy" id="28234"/>
    <lineage>
        <taxon>Bacteria</taxon>
        <taxon>Thermotogati</taxon>
        <taxon>Thermotogota</taxon>
        <taxon>Thermotogae</taxon>
        <taxon>Petrotogales</taxon>
        <taxon>Petrotogaceae</taxon>
        <taxon>Geotoga</taxon>
    </lineage>
</organism>
<evidence type="ECO:0000313" key="5">
    <source>
        <dbReference type="Proteomes" id="UP000199322"/>
    </source>
</evidence>
<dbReference type="GO" id="GO:0052621">
    <property type="term" value="F:diguanylate cyclase activity"/>
    <property type="evidence" value="ECO:0007669"/>
    <property type="project" value="TreeGrafter"/>
</dbReference>
<keyword evidence="2" id="KW-0472">Membrane</keyword>
<proteinExistence type="predicted"/>
<reference evidence="4 5" key="1">
    <citation type="submission" date="2016-10" db="EMBL/GenBank/DDBJ databases">
        <authorList>
            <person name="de Groot N.N."/>
        </authorList>
    </citation>
    <scope>NUCLEOTIDE SEQUENCE [LARGE SCALE GENOMIC DNA]</scope>
    <source>
        <strain evidence="4 5">WG14</strain>
    </source>
</reference>
<accession>A0A1G6PMG4</accession>
<dbReference type="NCBIfam" id="TIGR00254">
    <property type="entry name" value="GGDEF"/>
    <property type="match status" value="1"/>
</dbReference>
<dbReference type="InterPro" id="IPR043128">
    <property type="entry name" value="Rev_trsase/Diguanyl_cyclase"/>
</dbReference>
<keyword evidence="1" id="KW-0175">Coiled coil</keyword>
<protein>
    <submittedName>
        <fullName evidence="4">Diguanylate cyclase (GGDEF) domain-containing protein</fullName>
    </submittedName>
</protein>
<dbReference type="CDD" id="cd01949">
    <property type="entry name" value="GGDEF"/>
    <property type="match status" value="1"/>
</dbReference>
<gene>
    <name evidence="4" type="ORF">SAMN04488588_1839</name>
</gene>
<keyword evidence="5" id="KW-1185">Reference proteome</keyword>
<dbReference type="PROSITE" id="PS50887">
    <property type="entry name" value="GGDEF"/>
    <property type="match status" value="1"/>
</dbReference>
<dbReference type="Pfam" id="PF00990">
    <property type="entry name" value="GGDEF"/>
    <property type="match status" value="1"/>
</dbReference>
<keyword evidence="2" id="KW-0812">Transmembrane</keyword>
<dbReference type="AlphaFoldDB" id="A0A1G6PMG4"/>
<dbReference type="PANTHER" id="PTHR45138">
    <property type="entry name" value="REGULATORY COMPONENTS OF SENSORY TRANSDUCTION SYSTEM"/>
    <property type="match status" value="1"/>
</dbReference>
<feature type="transmembrane region" description="Helical" evidence="2">
    <location>
        <begin position="306"/>
        <end position="326"/>
    </location>
</feature>
<keyword evidence="2" id="KW-1133">Transmembrane helix</keyword>
<sequence length="732" mass="85950">MNNNQKENNFNNKKSNIIILVIIAITLIAIYFSYYNLNRKSTEKNQQSYLNHQKLQTTTIITSINNSLHDIKHHLESFASLYGTIFEEDDYDIYSSVFASIMESHQNIHSLKYYTKDMELLYEYTLPQTDQQKMDNLNNEWINSYLPIMSNNQRKSYIPMIHSDSENQCMGIIIPFYKNDELQSFIITTLDLNKIVNEYIKLANIPPVTEVFFVDRYGSTIYSNNNDDYGKTIFELNRRMSPLLEIYNQFITTKSGSDDYTINNNGDRIEYILSWDSFTIESRKFILTISTPKSYINQNLEVVSEWMILLNIVITVLMILFIYLTFKLRNKNLIQLKNHYEQIANQKSKEYYDSQKTLTEQNIDLQEAYEKLENTNKQLLEKKWALEQSYSNNQILADRLENIINLITSIDMTSAKSLEDFLIELFDTVLKVIPEADYGSVFLYKKDYIKYLKTKGHDMEFLNSLKVPSEAFSQFDRSRSTIVEHIENVPLPGMSEEKLKIFEEKTLTMKQSITFNLTINDKKIAGISLDIAEKSEKSFDETTIQIMEAFRELSNIFLKIQSYQLELNRKATYDSLTGTYNRRIILQILGQNIKLAKRQNQPVSVCFIDVDKLKYINDHLGHRIGDSLLINVTRIIKENIREMDSLARIGGDEFLIVFPNCTKEKAEEIWQRILEDFKKFNENNKFYSIEVSHGISQFDKVHVKNVDELITEADEKMYKEKNRKREEGNDKP</sequence>
<dbReference type="FunFam" id="3.30.70.270:FF:000001">
    <property type="entry name" value="Diguanylate cyclase domain protein"/>
    <property type="match status" value="1"/>
</dbReference>
<dbReference type="InterPro" id="IPR000160">
    <property type="entry name" value="GGDEF_dom"/>
</dbReference>
<dbReference type="SMART" id="SM00267">
    <property type="entry name" value="GGDEF"/>
    <property type="match status" value="1"/>
</dbReference>
<dbReference type="RefSeq" id="WP_091405100.1">
    <property type="nucleotide sequence ID" value="NZ_FMYV01000008.1"/>
</dbReference>
<feature type="domain" description="GGDEF" evidence="3">
    <location>
        <begin position="601"/>
        <end position="732"/>
    </location>
</feature>
<dbReference type="STRING" id="28234.SAMN04488588_1839"/>
<evidence type="ECO:0000256" key="1">
    <source>
        <dbReference type="SAM" id="Coils"/>
    </source>
</evidence>
<dbReference type="EMBL" id="FMYV01000008">
    <property type="protein sequence ID" value="SDC80535.1"/>
    <property type="molecule type" value="Genomic_DNA"/>
</dbReference>
<dbReference type="GO" id="GO:1902201">
    <property type="term" value="P:negative regulation of bacterial-type flagellum-dependent cell motility"/>
    <property type="evidence" value="ECO:0007669"/>
    <property type="project" value="TreeGrafter"/>
</dbReference>
<dbReference type="SUPFAM" id="SSF55073">
    <property type="entry name" value="Nucleotide cyclase"/>
    <property type="match status" value="1"/>
</dbReference>
<dbReference type="Gene3D" id="3.30.70.270">
    <property type="match status" value="1"/>
</dbReference>
<dbReference type="Gene3D" id="3.30.450.20">
    <property type="entry name" value="PAS domain"/>
    <property type="match status" value="1"/>
</dbReference>
<dbReference type="GO" id="GO:0043709">
    <property type="term" value="P:cell adhesion involved in single-species biofilm formation"/>
    <property type="evidence" value="ECO:0007669"/>
    <property type="project" value="TreeGrafter"/>
</dbReference>
<evidence type="ECO:0000259" key="3">
    <source>
        <dbReference type="PROSITE" id="PS50887"/>
    </source>
</evidence>
<dbReference type="InterPro" id="IPR050469">
    <property type="entry name" value="Diguanylate_Cyclase"/>
</dbReference>
<feature type="transmembrane region" description="Helical" evidence="2">
    <location>
        <begin position="16"/>
        <end position="37"/>
    </location>
</feature>
<name>A0A1G6PMG4_9BACT</name>
<dbReference type="GO" id="GO:0005886">
    <property type="term" value="C:plasma membrane"/>
    <property type="evidence" value="ECO:0007669"/>
    <property type="project" value="TreeGrafter"/>
</dbReference>
<evidence type="ECO:0000256" key="2">
    <source>
        <dbReference type="SAM" id="Phobius"/>
    </source>
</evidence>
<feature type="coiled-coil region" evidence="1">
    <location>
        <begin position="355"/>
        <end position="389"/>
    </location>
</feature>
<evidence type="ECO:0000313" key="4">
    <source>
        <dbReference type="EMBL" id="SDC80535.1"/>
    </source>
</evidence>
<dbReference type="PANTHER" id="PTHR45138:SF6">
    <property type="entry name" value="DIGUANYLATE CYCLASE DGCN"/>
    <property type="match status" value="1"/>
</dbReference>
<dbReference type="Proteomes" id="UP000199322">
    <property type="component" value="Unassembled WGS sequence"/>
</dbReference>
<dbReference type="InterPro" id="IPR029787">
    <property type="entry name" value="Nucleotide_cyclase"/>
</dbReference>